<feature type="transmembrane region" description="Helical" evidence="5">
    <location>
        <begin position="92"/>
        <end position="111"/>
    </location>
</feature>
<accession>B3QZG4</accession>
<gene>
    <name evidence="6" type="primary">secE</name>
    <name evidence="6" type="ordered locus">ATP_00384</name>
</gene>
<dbReference type="EMBL" id="CU469464">
    <property type="protein sequence ID" value="CAP18571.1"/>
    <property type="molecule type" value="Genomic_DNA"/>
</dbReference>
<dbReference type="Proteomes" id="UP000002020">
    <property type="component" value="Chromosome"/>
</dbReference>
<sequence>MIYKKNEEQSKNQLLEVIINKYDWKKILLFYVSFIFIGIFLDQKIYEKNKLLAYFLFGVSFFTLVLGIYPFLKSSLLKIKHISWPSIQDIFFNIFCVILFTLILISMVYLFDKFIHKYLFKYLSVLINSK</sequence>
<dbReference type="eggNOG" id="COG0690">
    <property type="taxonomic scope" value="Bacteria"/>
</dbReference>
<evidence type="ECO:0000313" key="6">
    <source>
        <dbReference type="EMBL" id="CAP18571.1"/>
    </source>
</evidence>
<proteinExistence type="predicted"/>
<evidence type="ECO:0000256" key="4">
    <source>
        <dbReference type="ARBA" id="ARBA00023136"/>
    </source>
</evidence>
<evidence type="ECO:0000256" key="3">
    <source>
        <dbReference type="ARBA" id="ARBA00022989"/>
    </source>
</evidence>
<protein>
    <submittedName>
        <fullName evidence="6">Preprotein translocase subunit SecE</fullName>
    </submittedName>
</protein>
<keyword evidence="4 5" id="KW-0472">Membrane</keyword>
<keyword evidence="2 5" id="KW-0812">Transmembrane</keyword>
<feature type="transmembrane region" description="Helical" evidence="5">
    <location>
        <begin position="24"/>
        <end position="41"/>
    </location>
</feature>
<keyword evidence="3 5" id="KW-1133">Transmembrane helix</keyword>
<dbReference type="InterPro" id="IPR005807">
    <property type="entry name" value="SecE_bac"/>
</dbReference>
<evidence type="ECO:0000313" key="7">
    <source>
        <dbReference type="Proteomes" id="UP000002020"/>
    </source>
</evidence>
<comment type="subcellular location">
    <subcellularLocation>
        <location evidence="1">Membrane</location>
    </subcellularLocation>
</comment>
<dbReference type="Gene3D" id="1.20.5.1030">
    <property type="entry name" value="Preprotein translocase secy subunit"/>
    <property type="match status" value="1"/>
</dbReference>
<evidence type="ECO:0000256" key="2">
    <source>
        <dbReference type="ARBA" id="ARBA00022692"/>
    </source>
</evidence>
<evidence type="ECO:0000256" key="5">
    <source>
        <dbReference type="SAM" id="Phobius"/>
    </source>
</evidence>
<dbReference type="GO" id="GO:0009306">
    <property type="term" value="P:protein secretion"/>
    <property type="evidence" value="ECO:0007669"/>
    <property type="project" value="InterPro"/>
</dbReference>
<dbReference type="KEGG" id="pml:ATP_00384"/>
<dbReference type="NCBIfam" id="TIGR00964">
    <property type="entry name" value="secE_bact"/>
    <property type="match status" value="1"/>
</dbReference>
<dbReference type="GO" id="GO:0008320">
    <property type="term" value="F:protein transmembrane transporter activity"/>
    <property type="evidence" value="ECO:0007669"/>
    <property type="project" value="InterPro"/>
</dbReference>
<reference evidence="6 7" key="1">
    <citation type="journal article" date="2008" name="BMC Genomics">
        <title>The linear chromosome of the plant-pathogenic mycoplasma 'Candidatus Phytoplasma mali'.</title>
        <authorList>
            <person name="Kube M."/>
            <person name="Schneider B."/>
            <person name="Kuhl H."/>
            <person name="Dandekar T."/>
            <person name="Heitmann K."/>
            <person name="Migdoll A.M."/>
            <person name="Reinhardt R."/>
            <person name="Seemueller E."/>
        </authorList>
    </citation>
    <scope>NUCLEOTIDE SEQUENCE [LARGE SCALE GENOMIC DNA]</scope>
    <source>
        <strain evidence="6 7">AT</strain>
    </source>
</reference>
<feature type="transmembrane region" description="Helical" evidence="5">
    <location>
        <begin position="53"/>
        <end position="72"/>
    </location>
</feature>
<keyword evidence="7" id="KW-1185">Reference proteome</keyword>
<dbReference type="GO" id="GO:0016020">
    <property type="term" value="C:membrane"/>
    <property type="evidence" value="ECO:0007669"/>
    <property type="project" value="UniProtKB-SubCell"/>
</dbReference>
<dbReference type="AlphaFoldDB" id="B3QZG4"/>
<dbReference type="InterPro" id="IPR038379">
    <property type="entry name" value="SecE_sf"/>
</dbReference>
<name>B3QZG4_PHYMT</name>
<organism evidence="7">
    <name type="scientific">Phytoplasma mali (strain AT)</name>
    <dbReference type="NCBI Taxonomy" id="482235"/>
    <lineage>
        <taxon>Bacteria</taxon>
        <taxon>Bacillati</taxon>
        <taxon>Mycoplasmatota</taxon>
        <taxon>Mollicutes</taxon>
        <taxon>Acholeplasmatales</taxon>
        <taxon>Acholeplasmataceae</taxon>
        <taxon>Candidatus Phytoplasma</taxon>
        <taxon>16SrX (Apple proliferation group)</taxon>
    </lineage>
</organism>
<dbReference type="STRING" id="37692.ATP_00384"/>
<dbReference type="HOGENOM" id="CLU_125831_0_0_14"/>
<evidence type="ECO:0000256" key="1">
    <source>
        <dbReference type="ARBA" id="ARBA00004370"/>
    </source>
</evidence>